<comment type="caution">
    <text evidence="1">The sequence shown here is derived from an EMBL/GenBank/DDBJ whole genome shotgun (WGS) entry which is preliminary data.</text>
</comment>
<evidence type="ECO:0000313" key="1">
    <source>
        <dbReference type="EMBL" id="GGA35261.1"/>
    </source>
</evidence>
<proteinExistence type="predicted"/>
<protein>
    <submittedName>
        <fullName evidence="1">Uncharacterized protein</fullName>
    </submittedName>
</protein>
<gene>
    <name evidence="1" type="ORF">GCM10011328_07540</name>
</gene>
<keyword evidence="2" id="KW-1185">Reference proteome</keyword>
<evidence type="ECO:0000313" key="2">
    <source>
        <dbReference type="Proteomes" id="UP000627464"/>
    </source>
</evidence>
<accession>A0ABQ1G2D0</accession>
<dbReference type="EMBL" id="BMFZ01000002">
    <property type="protein sequence ID" value="GGA35261.1"/>
    <property type="molecule type" value="Genomic_DNA"/>
</dbReference>
<reference evidence="2" key="1">
    <citation type="journal article" date="2019" name="Int. J. Syst. Evol. Microbiol.">
        <title>The Global Catalogue of Microorganisms (GCM) 10K type strain sequencing project: providing services to taxonomists for standard genome sequencing and annotation.</title>
        <authorList>
            <consortium name="The Broad Institute Genomics Platform"/>
            <consortium name="The Broad Institute Genome Sequencing Center for Infectious Disease"/>
            <person name="Wu L."/>
            <person name="Ma J."/>
        </authorList>
    </citation>
    <scope>NUCLEOTIDE SEQUENCE [LARGE SCALE GENOMIC DNA]</scope>
    <source>
        <strain evidence="2">CGMCC 1.12806</strain>
    </source>
</reference>
<name>A0ABQ1G2D0_9GAMM</name>
<dbReference type="Proteomes" id="UP000627464">
    <property type="component" value="Unassembled WGS sequence"/>
</dbReference>
<organism evidence="1 2">
    <name type="scientific">Hafnia psychrotolerans</name>
    <dbReference type="NCBI Taxonomy" id="1477018"/>
    <lineage>
        <taxon>Bacteria</taxon>
        <taxon>Pseudomonadati</taxon>
        <taxon>Pseudomonadota</taxon>
        <taxon>Gammaproteobacteria</taxon>
        <taxon>Enterobacterales</taxon>
        <taxon>Hafniaceae</taxon>
        <taxon>Hafnia</taxon>
    </lineage>
</organism>
<sequence length="56" mass="6800">MTAQNSTERFRGKANDMFKVPINFKIEMSDEFIDWAYDVSKTNPERQRFSRRKPRQ</sequence>